<evidence type="ECO:0000313" key="9">
    <source>
        <dbReference type="EMBL" id="EQD47661.1"/>
    </source>
</evidence>
<comment type="subcellular location">
    <subcellularLocation>
        <location evidence="1">Cell membrane</location>
        <topology evidence="1">Multi-pass membrane protein</topology>
    </subcellularLocation>
</comment>
<dbReference type="GO" id="GO:0008137">
    <property type="term" value="F:NADH dehydrogenase (ubiquinone) activity"/>
    <property type="evidence" value="ECO:0007669"/>
    <property type="project" value="InterPro"/>
</dbReference>
<keyword evidence="3 7" id="KW-0812">Transmembrane</keyword>
<evidence type="ECO:0000256" key="3">
    <source>
        <dbReference type="ARBA" id="ARBA00022692"/>
    </source>
</evidence>
<evidence type="ECO:0000256" key="5">
    <source>
        <dbReference type="ARBA" id="ARBA00023002"/>
    </source>
</evidence>
<gene>
    <name evidence="9" type="ORF">B1B_12238</name>
</gene>
<proteinExistence type="predicted"/>
<dbReference type="InterPro" id="IPR052175">
    <property type="entry name" value="ComplexI-like_HydComp"/>
</dbReference>
<feature type="domain" description="NADH:quinone oxidoreductase/Mrp antiporter transmembrane" evidence="8">
    <location>
        <begin position="1"/>
        <end position="200"/>
    </location>
</feature>
<evidence type="ECO:0000256" key="6">
    <source>
        <dbReference type="ARBA" id="ARBA00023136"/>
    </source>
</evidence>
<reference evidence="9" key="2">
    <citation type="journal article" date="2014" name="ISME J.">
        <title>Microbial stratification in low pH oxic and suboxic macroscopic growths along an acid mine drainage.</title>
        <authorList>
            <person name="Mendez-Garcia C."/>
            <person name="Mesa V."/>
            <person name="Sprenger R.R."/>
            <person name="Richter M."/>
            <person name="Diez M.S."/>
            <person name="Solano J."/>
            <person name="Bargiela R."/>
            <person name="Golyshina O.V."/>
            <person name="Manteca A."/>
            <person name="Ramos J.L."/>
            <person name="Gallego J.R."/>
            <person name="Llorente I."/>
            <person name="Martins Dos Santos V.A."/>
            <person name="Jensen O.N."/>
            <person name="Pelaez A.I."/>
            <person name="Sanchez J."/>
            <person name="Ferrer M."/>
        </authorList>
    </citation>
    <scope>NUCLEOTIDE SEQUENCE</scope>
</reference>
<dbReference type="GO" id="GO:0005886">
    <property type="term" value="C:plasma membrane"/>
    <property type="evidence" value="ECO:0007669"/>
    <property type="project" value="UniProtKB-SubCell"/>
</dbReference>
<evidence type="ECO:0000256" key="2">
    <source>
        <dbReference type="ARBA" id="ARBA00022475"/>
    </source>
</evidence>
<protein>
    <submittedName>
        <fullName evidence="9">Membrane protein containing NADH:ubiquinone/plastoquinone oxidoreductase domain protein</fullName>
        <ecNumber evidence="9">1.-.-.-</ecNumber>
    </submittedName>
</protein>
<dbReference type="PRINTS" id="PR01437">
    <property type="entry name" value="NUOXDRDTASE4"/>
</dbReference>
<accession>T0ZH84</accession>
<keyword evidence="5 9" id="KW-0560">Oxidoreductase</keyword>
<dbReference type="GO" id="GO:0042773">
    <property type="term" value="P:ATP synthesis coupled electron transport"/>
    <property type="evidence" value="ECO:0007669"/>
    <property type="project" value="InterPro"/>
</dbReference>
<comment type="caution">
    <text evidence="9">The sequence shown here is derived from an EMBL/GenBank/DDBJ whole genome shotgun (WGS) entry which is preliminary data.</text>
</comment>
<dbReference type="EMBL" id="AUZY01008013">
    <property type="protein sequence ID" value="EQD47661.1"/>
    <property type="molecule type" value="Genomic_DNA"/>
</dbReference>
<feature type="transmembrane region" description="Helical" evidence="7">
    <location>
        <begin position="153"/>
        <end position="171"/>
    </location>
</feature>
<dbReference type="AlphaFoldDB" id="T0ZH84"/>
<feature type="non-terminal residue" evidence="9">
    <location>
        <position position="252"/>
    </location>
</feature>
<feature type="transmembrane region" description="Helical" evidence="7">
    <location>
        <begin position="102"/>
        <end position="121"/>
    </location>
</feature>
<sequence length="252" mass="25328">MWLPRAHAEAPAPASALMSGAMVNLGIYGVALVGLRLLGGGPAWWWLVVVALGVVSALYGALYAATTTDLKRLLAYSTSDNMGLVLIALGLAGLAHAHHHPALAALALVGALTLMVNHSLFKGLLFLTAGSVLEATGTRDLDRLGGLARTTPVTAALFLVGAGAVMALPPLNGFIGEWLLFQSLAHAASAAPALVVAAVVAGVAALALTGGLSVVAFVKAAGIGFLGRARSPEAAAAREVPRTMRAGPGLLA</sequence>
<dbReference type="InterPro" id="IPR001750">
    <property type="entry name" value="ND/Mrp_TM"/>
</dbReference>
<keyword evidence="2" id="KW-1003">Cell membrane</keyword>
<organism evidence="9">
    <name type="scientific">mine drainage metagenome</name>
    <dbReference type="NCBI Taxonomy" id="410659"/>
    <lineage>
        <taxon>unclassified sequences</taxon>
        <taxon>metagenomes</taxon>
        <taxon>ecological metagenomes</taxon>
    </lineage>
</organism>
<feature type="transmembrane region" description="Helical" evidence="7">
    <location>
        <begin position="44"/>
        <end position="66"/>
    </location>
</feature>
<feature type="transmembrane region" description="Helical" evidence="7">
    <location>
        <begin position="73"/>
        <end position="96"/>
    </location>
</feature>
<dbReference type="InterPro" id="IPR003918">
    <property type="entry name" value="NADH_UbQ_OxRdtase"/>
</dbReference>
<feature type="transmembrane region" description="Helical" evidence="7">
    <location>
        <begin position="191"/>
        <end position="218"/>
    </location>
</feature>
<dbReference type="EC" id="1.-.-.-" evidence="9"/>
<evidence type="ECO:0000256" key="4">
    <source>
        <dbReference type="ARBA" id="ARBA00022989"/>
    </source>
</evidence>
<dbReference type="PANTHER" id="PTHR42682:SF3">
    <property type="entry name" value="FORMATE HYDROGENLYASE SUBUNIT 3-RELATED"/>
    <property type="match status" value="1"/>
</dbReference>
<feature type="transmembrane region" description="Helical" evidence="7">
    <location>
        <begin position="12"/>
        <end position="38"/>
    </location>
</feature>
<dbReference type="Pfam" id="PF00361">
    <property type="entry name" value="Proton_antipo_M"/>
    <property type="match status" value="1"/>
</dbReference>
<keyword evidence="6 7" id="KW-0472">Membrane</keyword>
<evidence type="ECO:0000256" key="1">
    <source>
        <dbReference type="ARBA" id="ARBA00004651"/>
    </source>
</evidence>
<evidence type="ECO:0000256" key="7">
    <source>
        <dbReference type="SAM" id="Phobius"/>
    </source>
</evidence>
<dbReference type="PANTHER" id="PTHR42682">
    <property type="entry name" value="HYDROGENASE-4 COMPONENT F"/>
    <property type="match status" value="1"/>
</dbReference>
<evidence type="ECO:0000259" key="8">
    <source>
        <dbReference type="Pfam" id="PF00361"/>
    </source>
</evidence>
<dbReference type="GO" id="GO:0016491">
    <property type="term" value="F:oxidoreductase activity"/>
    <property type="evidence" value="ECO:0007669"/>
    <property type="project" value="UniProtKB-KW"/>
</dbReference>
<keyword evidence="4 7" id="KW-1133">Transmembrane helix</keyword>
<reference evidence="9" key="1">
    <citation type="submission" date="2013-08" db="EMBL/GenBank/DDBJ databases">
        <authorList>
            <person name="Mendez C."/>
            <person name="Richter M."/>
            <person name="Ferrer M."/>
            <person name="Sanchez J."/>
        </authorList>
    </citation>
    <scope>NUCLEOTIDE SEQUENCE</scope>
</reference>
<keyword evidence="9" id="KW-0830">Ubiquinone</keyword>
<name>T0ZH84_9ZZZZ</name>